<comment type="caution">
    <text evidence="4">The sequence shown here is derived from an EMBL/GenBank/DDBJ whole genome shotgun (WGS) entry which is preliminary data.</text>
</comment>
<feature type="transmembrane region" description="Helical" evidence="2">
    <location>
        <begin position="354"/>
        <end position="376"/>
    </location>
</feature>
<dbReference type="InterPro" id="IPR011600">
    <property type="entry name" value="Pept_C14_caspase"/>
</dbReference>
<dbReference type="InterPro" id="IPR015943">
    <property type="entry name" value="WD40/YVTN_repeat-like_dom_sf"/>
</dbReference>
<evidence type="ECO:0000256" key="1">
    <source>
        <dbReference type="ARBA" id="ARBA00022729"/>
    </source>
</evidence>
<sequence>MGRRRALLVATYEYDDTGLRQLVSPAQDAEALAEVLEDPAIAGYEVQVLINQPSSHVGEVIDEFYATAGRDDQTLLYFSGHGVKDDNGRLYLAMKNTKRDRLRFTALPAHMVNEAVNDSRARQKLLILDCCYGGAYAVQQFAKADSAVDTKAELGGRGRIVLTATEATQYAFEGAKVHGQASQSVFTRCIVEGLRSGAADLNADGDITADELYQYAYDAVVAEQPNQRPQQIADVQGRTVIAANPHWELPARIVTDLESPLHRDAAVQQLGRLLQATNERVRRTARAKLEELLTNDSRAVSAAAQAYLDSPPPRPEPIAAPIPVRRPTGPTFGAAARASARRWRHRLRGPAAKVRAAASSWWIVGPFALAAGLAITAAARDITPYLIAVAAVLTCAVATQFRASGPAFAAGMLPPAVLSTAIVAGDPTNWNSLSTVLFRAAHIAWLAAAAVGLFRWRPSKPSLRIGLLVPAAIAAALVLIVVVEDYRSPHQYKAVPHLTYPAIVGLIAAEFALIGPLFTFGRIFTVGWVVGGFAVWLGLFSGSEGLAAPWQAVVALLVVWLLIGVLTIARPPRTGVPIRRLVMMAPLLAPAVLGAVAFAVVPAASQTPFAAALALSPDDRILYAADFSNDRVVKIDTTTREQVGDALRVGDEPSRILLSPDSTTLYVANAGAGSISVVDVAAWKIIGTPIAVAPDSVELSLSPVKRRLYALSAKSETITEIDTDTRQTVGGPLASGPNPGDIAVDAKGERLYVANQDAGTVSVIDTTTRQPARNPIKVGSEPGDLALGPDGALYVIGRSSYSVINTKVETSRPTPFTLPADSRVAVADSKNLYVLGRSGRDDTFRVVDVGSRQVIRSLTDDLGFAVGLAVSADGRRIYVSNFSQPGIVVLDGAGPKAVGVIGLKR</sequence>
<reference evidence="4 5" key="1">
    <citation type="submission" date="2019-03" db="EMBL/GenBank/DDBJ databases">
        <title>Draft genome sequences of novel Actinobacteria.</title>
        <authorList>
            <person name="Sahin N."/>
            <person name="Ay H."/>
            <person name="Saygin H."/>
        </authorList>
    </citation>
    <scope>NUCLEOTIDE SEQUENCE [LARGE SCALE GENOMIC DNA]</scope>
    <source>
        <strain evidence="4 5">JCM 13523</strain>
    </source>
</reference>
<proteinExistence type="predicted"/>
<dbReference type="PANTHER" id="PTHR47197:SF3">
    <property type="entry name" value="DIHYDRO-HEME D1 DEHYDROGENASE"/>
    <property type="match status" value="1"/>
</dbReference>
<feature type="transmembrane region" description="Helical" evidence="2">
    <location>
        <begin position="523"/>
        <end position="542"/>
    </location>
</feature>
<dbReference type="InterPro" id="IPR018247">
    <property type="entry name" value="EF_Hand_1_Ca_BS"/>
</dbReference>
<feature type="transmembrane region" description="Helical" evidence="2">
    <location>
        <begin position="581"/>
        <end position="601"/>
    </location>
</feature>
<dbReference type="OrthoDB" id="491589at2"/>
<dbReference type="SUPFAM" id="SSF51004">
    <property type="entry name" value="C-terminal (heme d1) domain of cytochrome cd1-nitrite reductase"/>
    <property type="match status" value="1"/>
</dbReference>
<dbReference type="NCBIfam" id="NF047832">
    <property type="entry name" value="caspase_w_EACC1"/>
    <property type="match status" value="1"/>
</dbReference>
<evidence type="ECO:0000256" key="2">
    <source>
        <dbReference type="SAM" id="Phobius"/>
    </source>
</evidence>
<dbReference type="Gene3D" id="3.40.50.1460">
    <property type="match status" value="1"/>
</dbReference>
<feature type="transmembrane region" description="Helical" evidence="2">
    <location>
        <begin position="382"/>
        <end position="399"/>
    </location>
</feature>
<feature type="transmembrane region" description="Helical" evidence="2">
    <location>
        <begin position="436"/>
        <end position="456"/>
    </location>
</feature>
<dbReference type="InterPro" id="IPR011964">
    <property type="entry name" value="YVTN_b-propeller_repeat"/>
</dbReference>
<feature type="domain" description="Caspase family p20" evidence="3">
    <location>
        <begin position="2"/>
        <end position="135"/>
    </location>
</feature>
<dbReference type="EMBL" id="SMKX01000034">
    <property type="protein sequence ID" value="TDD59590.1"/>
    <property type="molecule type" value="Genomic_DNA"/>
</dbReference>
<dbReference type="PROSITE" id="PS00018">
    <property type="entry name" value="EF_HAND_1"/>
    <property type="match status" value="1"/>
</dbReference>
<evidence type="ECO:0000313" key="5">
    <source>
        <dbReference type="Proteomes" id="UP000295124"/>
    </source>
</evidence>
<keyword evidence="2" id="KW-0812">Transmembrane</keyword>
<dbReference type="Pfam" id="PF21783">
    <property type="entry name" value="YNCE"/>
    <property type="match status" value="1"/>
</dbReference>
<protein>
    <recommendedName>
        <fullName evidence="3">Caspase family p20 domain-containing protein</fullName>
    </recommendedName>
</protein>
<dbReference type="InterPro" id="IPR051200">
    <property type="entry name" value="Host-pathogen_enzymatic-act"/>
</dbReference>
<dbReference type="NCBIfam" id="TIGR02276">
    <property type="entry name" value="beta_rpt_yvtn"/>
    <property type="match status" value="1"/>
</dbReference>
<evidence type="ECO:0000313" key="4">
    <source>
        <dbReference type="EMBL" id="TDD59590.1"/>
    </source>
</evidence>
<feature type="transmembrane region" description="Helical" evidence="2">
    <location>
        <begin position="548"/>
        <end position="569"/>
    </location>
</feature>
<dbReference type="PANTHER" id="PTHR47197">
    <property type="entry name" value="PROTEIN NIRF"/>
    <property type="match status" value="1"/>
</dbReference>
<dbReference type="Pfam" id="PF00656">
    <property type="entry name" value="Peptidase_C14"/>
    <property type="match status" value="1"/>
</dbReference>
<dbReference type="Gene3D" id="2.130.10.10">
    <property type="entry name" value="YVTN repeat-like/Quinoprotein amine dehydrogenase"/>
    <property type="match status" value="2"/>
</dbReference>
<keyword evidence="2" id="KW-0472">Membrane</keyword>
<keyword evidence="5" id="KW-1185">Reference proteome</keyword>
<name>A0A4R4ZMV0_9ACTN</name>
<dbReference type="InterPro" id="IPR029030">
    <property type="entry name" value="Caspase-like_dom_sf"/>
</dbReference>
<feature type="transmembrane region" description="Helical" evidence="2">
    <location>
        <begin position="498"/>
        <end position="518"/>
    </location>
</feature>
<dbReference type="InterPro" id="IPR048433">
    <property type="entry name" value="YNCE-like_beta-prop"/>
</dbReference>
<keyword evidence="1" id="KW-0732">Signal</keyword>
<dbReference type="Proteomes" id="UP000295124">
    <property type="component" value="Unassembled WGS sequence"/>
</dbReference>
<dbReference type="InterPro" id="IPR011048">
    <property type="entry name" value="Haem_d1_sf"/>
</dbReference>
<dbReference type="AlphaFoldDB" id="A0A4R4ZMV0"/>
<dbReference type="GO" id="GO:0006508">
    <property type="term" value="P:proteolysis"/>
    <property type="evidence" value="ECO:0007669"/>
    <property type="project" value="InterPro"/>
</dbReference>
<feature type="transmembrane region" description="Helical" evidence="2">
    <location>
        <begin position="463"/>
        <end position="483"/>
    </location>
</feature>
<dbReference type="SUPFAM" id="SSF52129">
    <property type="entry name" value="Caspase-like"/>
    <property type="match status" value="1"/>
</dbReference>
<gene>
    <name evidence="4" type="ORF">E1263_14675</name>
</gene>
<accession>A0A4R4ZMV0</accession>
<organism evidence="4 5">
    <name type="scientific">Kribbella antibiotica</name>
    <dbReference type="NCBI Taxonomy" id="190195"/>
    <lineage>
        <taxon>Bacteria</taxon>
        <taxon>Bacillati</taxon>
        <taxon>Actinomycetota</taxon>
        <taxon>Actinomycetes</taxon>
        <taxon>Propionibacteriales</taxon>
        <taxon>Kribbellaceae</taxon>
        <taxon>Kribbella</taxon>
    </lineage>
</organism>
<dbReference type="PROSITE" id="PS50208">
    <property type="entry name" value="CASPASE_P20"/>
    <property type="match status" value="1"/>
</dbReference>
<dbReference type="InterPro" id="IPR001309">
    <property type="entry name" value="Pept_C14_p20"/>
</dbReference>
<dbReference type="GO" id="GO:0004197">
    <property type="term" value="F:cysteine-type endopeptidase activity"/>
    <property type="evidence" value="ECO:0007669"/>
    <property type="project" value="InterPro"/>
</dbReference>
<dbReference type="RefSeq" id="WP_132167846.1">
    <property type="nucleotide sequence ID" value="NZ_SMKX01000034.1"/>
</dbReference>
<evidence type="ECO:0000259" key="3">
    <source>
        <dbReference type="PROSITE" id="PS50208"/>
    </source>
</evidence>
<keyword evidence="2" id="KW-1133">Transmembrane helix</keyword>